<protein>
    <submittedName>
        <fullName evidence="2">Redoxin domain-containing protein</fullName>
    </submittedName>
</protein>
<dbReference type="GO" id="GO:0016209">
    <property type="term" value="F:antioxidant activity"/>
    <property type="evidence" value="ECO:0007669"/>
    <property type="project" value="InterPro"/>
</dbReference>
<accession>A0A4S8HDI3</accession>
<dbReference type="Gene3D" id="3.40.30.10">
    <property type="entry name" value="Glutaredoxin"/>
    <property type="match status" value="1"/>
</dbReference>
<sequence>MKTYIHIIIIICFLASCYGKEPRLNSGHEGKPIPSLNLMLTDSITNINAKDFSNGKPVVLIDISPYCPFCNAMMKDIIDENKRLTEIQFIFLSAFPIDDLKKISNKYQLTKYPNITIGRDYEGYFNKYYNSSGVPCIAIYGKNGLLKQVMMGKISTNLIKDIAFE</sequence>
<dbReference type="Pfam" id="PF00578">
    <property type="entry name" value="AhpC-TSA"/>
    <property type="match status" value="1"/>
</dbReference>
<evidence type="ECO:0000313" key="3">
    <source>
        <dbReference type="Proteomes" id="UP000306918"/>
    </source>
</evidence>
<dbReference type="OrthoDB" id="662072at2"/>
<dbReference type="EMBL" id="STFF01000010">
    <property type="protein sequence ID" value="THU32923.1"/>
    <property type="molecule type" value="Genomic_DNA"/>
</dbReference>
<dbReference type="InterPro" id="IPR000866">
    <property type="entry name" value="AhpC/TSA"/>
</dbReference>
<proteinExistence type="predicted"/>
<dbReference type="SUPFAM" id="SSF52833">
    <property type="entry name" value="Thioredoxin-like"/>
    <property type="match status" value="1"/>
</dbReference>
<name>A0A4S8HDI3_9BACT</name>
<dbReference type="InterPro" id="IPR013766">
    <property type="entry name" value="Thioredoxin_domain"/>
</dbReference>
<dbReference type="InterPro" id="IPR036249">
    <property type="entry name" value="Thioredoxin-like_sf"/>
</dbReference>
<dbReference type="Proteomes" id="UP000306918">
    <property type="component" value="Unassembled WGS sequence"/>
</dbReference>
<dbReference type="AlphaFoldDB" id="A0A4S8HDI3"/>
<dbReference type="GO" id="GO:0016491">
    <property type="term" value="F:oxidoreductase activity"/>
    <property type="evidence" value="ECO:0007669"/>
    <property type="project" value="InterPro"/>
</dbReference>
<keyword evidence="3" id="KW-1185">Reference proteome</keyword>
<evidence type="ECO:0000259" key="1">
    <source>
        <dbReference type="PROSITE" id="PS51352"/>
    </source>
</evidence>
<reference evidence="2 3" key="1">
    <citation type="submission" date="2019-04" db="EMBL/GenBank/DDBJ databases">
        <title>Niastella caeni sp. nov., isolated from activated sludge.</title>
        <authorList>
            <person name="Sheng M."/>
        </authorList>
    </citation>
    <scope>NUCLEOTIDE SEQUENCE [LARGE SCALE GENOMIC DNA]</scope>
    <source>
        <strain evidence="2 3">HX-2-15</strain>
    </source>
</reference>
<dbReference type="PROSITE" id="PS51257">
    <property type="entry name" value="PROKAR_LIPOPROTEIN"/>
    <property type="match status" value="1"/>
</dbReference>
<comment type="caution">
    <text evidence="2">The sequence shown here is derived from an EMBL/GenBank/DDBJ whole genome shotgun (WGS) entry which is preliminary data.</text>
</comment>
<organism evidence="2 3">
    <name type="scientific">Niastella caeni</name>
    <dbReference type="NCBI Taxonomy" id="2569763"/>
    <lineage>
        <taxon>Bacteria</taxon>
        <taxon>Pseudomonadati</taxon>
        <taxon>Bacteroidota</taxon>
        <taxon>Chitinophagia</taxon>
        <taxon>Chitinophagales</taxon>
        <taxon>Chitinophagaceae</taxon>
        <taxon>Niastella</taxon>
    </lineage>
</organism>
<feature type="domain" description="Thioredoxin" evidence="1">
    <location>
        <begin position="27"/>
        <end position="165"/>
    </location>
</feature>
<evidence type="ECO:0000313" key="2">
    <source>
        <dbReference type="EMBL" id="THU32923.1"/>
    </source>
</evidence>
<dbReference type="PROSITE" id="PS51352">
    <property type="entry name" value="THIOREDOXIN_2"/>
    <property type="match status" value="1"/>
</dbReference>
<dbReference type="RefSeq" id="WP_136580115.1">
    <property type="nucleotide sequence ID" value="NZ_STFF01000010.1"/>
</dbReference>
<gene>
    <name evidence="2" type="ORF">FAM09_26090</name>
</gene>